<sequence>MLKIVDFACLPLCSFAHACEGSSLQAGTPELAYATVARPCGIGCRSGLPWGVYTTTGPLGAAQAGLPWWCNSPRLAAYPLGTIVYSSHALLVVVFTEPLGTTRSVLVDHLVTRATAEGDVLLYRETTITPYILQVYGGSVHVPDMLPLLPRSDQYKCFLADWNQQLDGLMLLVLSKYKDGSFDAASKLIQHQLSLLGISLTVTMPVVDLCYIHLLREIAKKLQLEIPQCEVTTNSDGQFVAYVDLHIPSDGPIVEVAHCWGSALAISGIAEQDAARVAIRRLKDELNLQIKDANYEEQSCYKNMYDQLTNQYAVLFGKYDKVKWELGMLKNCFNSVVAQKDEFVTERIKIRAAIEECHCVISRLDAGPSNVAFDPSDPASPPML</sequence>
<organism evidence="2">
    <name type="scientific">Ananas comosus var. bracteatus</name>
    <name type="common">red pineapple</name>
    <dbReference type="NCBI Taxonomy" id="296719"/>
    <lineage>
        <taxon>Eukaryota</taxon>
        <taxon>Viridiplantae</taxon>
        <taxon>Streptophyta</taxon>
        <taxon>Embryophyta</taxon>
        <taxon>Tracheophyta</taxon>
        <taxon>Spermatophyta</taxon>
        <taxon>Magnoliopsida</taxon>
        <taxon>Liliopsida</taxon>
        <taxon>Poales</taxon>
        <taxon>Bromeliaceae</taxon>
        <taxon>Bromelioideae</taxon>
        <taxon>Ananas</taxon>
    </lineage>
</organism>
<proteinExistence type="predicted"/>
<feature type="signal peptide" evidence="1">
    <location>
        <begin position="1"/>
        <end position="21"/>
    </location>
</feature>
<feature type="chain" id="PRO_5028039058" evidence="1">
    <location>
        <begin position="22"/>
        <end position="384"/>
    </location>
</feature>
<dbReference type="AlphaFoldDB" id="A0A6V7P2E4"/>
<evidence type="ECO:0000256" key="1">
    <source>
        <dbReference type="SAM" id="SignalP"/>
    </source>
</evidence>
<gene>
    <name evidence="2" type="ORF">CB5_LOCUS8017</name>
</gene>
<name>A0A6V7P2E4_ANACO</name>
<dbReference type="EMBL" id="LR862144">
    <property type="protein sequence ID" value="CAD1824806.1"/>
    <property type="molecule type" value="Genomic_DNA"/>
</dbReference>
<evidence type="ECO:0000313" key="2">
    <source>
        <dbReference type="EMBL" id="CAD1824806.1"/>
    </source>
</evidence>
<keyword evidence="1" id="KW-0732">Signal</keyword>
<reference evidence="2" key="1">
    <citation type="submission" date="2020-07" db="EMBL/GenBank/DDBJ databases">
        <authorList>
            <person name="Lin J."/>
        </authorList>
    </citation>
    <scope>NUCLEOTIDE SEQUENCE</scope>
</reference>
<protein>
    <submittedName>
        <fullName evidence="2">Uncharacterized protein</fullName>
    </submittedName>
</protein>
<accession>A0A6V7P2E4</accession>